<feature type="region of interest" description="Disordered" evidence="1">
    <location>
        <begin position="190"/>
        <end position="211"/>
    </location>
</feature>
<reference evidence="3" key="1">
    <citation type="submission" date="2023-02" db="EMBL/GenBank/DDBJ databases">
        <title>Kitasatospora phosalacinea NBRC 14362.</title>
        <authorList>
            <person name="Ichikawa N."/>
            <person name="Sato H."/>
            <person name="Tonouchi N."/>
        </authorList>
    </citation>
    <scope>NUCLEOTIDE SEQUENCE</scope>
    <source>
        <strain evidence="3">NBRC 14362</strain>
    </source>
</reference>
<evidence type="ECO:0000313" key="3">
    <source>
        <dbReference type="EMBL" id="GLW57961.1"/>
    </source>
</evidence>
<gene>
    <name evidence="3" type="ORF">Kpho01_59720</name>
</gene>
<feature type="chain" id="PRO_5040841073" description="Secreted protein" evidence="2">
    <location>
        <begin position="29"/>
        <end position="303"/>
    </location>
</feature>
<protein>
    <recommendedName>
        <fullName evidence="5">Secreted protein</fullName>
    </recommendedName>
</protein>
<dbReference type="AlphaFoldDB" id="A0A9W6PNC9"/>
<comment type="caution">
    <text evidence="3">The sequence shown here is derived from an EMBL/GenBank/DDBJ whole genome shotgun (WGS) entry which is preliminary data.</text>
</comment>
<evidence type="ECO:0000256" key="1">
    <source>
        <dbReference type="SAM" id="MobiDB-lite"/>
    </source>
</evidence>
<dbReference type="OrthoDB" id="3860791at2"/>
<feature type="compositionally biased region" description="Low complexity" evidence="1">
    <location>
        <begin position="199"/>
        <end position="211"/>
    </location>
</feature>
<evidence type="ECO:0000313" key="4">
    <source>
        <dbReference type="Proteomes" id="UP001165143"/>
    </source>
</evidence>
<dbReference type="RefSeq" id="WP_033253535.1">
    <property type="nucleotide sequence ID" value="NZ_BSRX01000045.1"/>
</dbReference>
<evidence type="ECO:0000256" key="2">
    <source>
        <dbReference type="SAM" id="SignalP"/>
    </source>
</evidence>
<keyword evidence="2" id="KW-0732">Signal</keyword>
<proteinExistence type="predicted"/>
<accession>A0A9W6PNC9</accession>
<dbReference type="EMBL" id="BSRX01000045">
    <property type="protein sequence ID" value="GLW57961.1"/>
    <property type="molecule type" value="Genomic_DNA"/>
</dbReference>
<sequence>MLRTSPARLLAITLSSACALALAAPAGAEDADPATVMNGTFASPAVPSGQDFGGSPEGWQGGLLASAARAGHPRGLQGSALSSAGSATPLSTRLSDVRAGATVTLSWDDNPDACVSSGDGRPYTVQVAGPDNATGSYQTNVPTGKANWYLGRTYSFTAAEDAPRVTFRFGTVPVSPACRPMITNVAAKQTAPTGPPPGAAAAADPCAGDSAGTPQCADVGKAGGEIAECPATSRDCLSSVAGDGKQTNDGIGQQTGAVQDFGDIPRDESPDAAAQHLCPLSNALTDGLPPEYMVIPPKQWGQC</sequence>
<dbReference type="Proteomes" id="UP001165143">
    <property type="component" value="Unassembled WGS sequence"/>
</dbReference>
<organism evidence="3 4">
    <name type="scientific">Kitasatospora phosalacinea</name>
    <dbReference type="NCBI Taxonomy" id="2065"/>
    <lineage>
        <taxon>Bacteria</taxon>
        <taxon>Bacillati</taxon>
        <taxon>Actinomycetota</taxon>
        <taxon>Actinomycetes</taxon>
        <taxon>Kitasatosporales</taxon>
        <taxon>Streptomycetaceae</taxon>
        <taxon>Kitasatospora</taxon>
    </lineage>
</organism>
<evidence type="ECO:0008006" key="5">
    <source>
        <dbReference type="Google" id="ProtNLM"/>
    </source>
</evidence>
<feature type="signal peptide" evidence="2">
    <location>
        <begin position="1"/>
        <end position="28"/>
    </location>
</feature>
<name>A0A9W6PNC9_9ACTN</name>